<dbReference type="PROSITE" id="PS50102">
    <property type="entry name" value="RRM"/>
    <property type="match status" value="1"/>
</dbReference>
<dbReference type="PANTHER" id="PTHR19965:SF35">
    <property type="entry name" value="RNA ANNEALING PROTEIN YRA1"/>
    <property type="match status" value="1"/>
</dbReference>
<feature type="compositionally biased region" description="Basic and acidic residues" evidence="3">
    <location>
        <begin position="1"/>
        <end position="14"/>
    </location>
</feature>
<feature type="region of interest" description="Disordered" evidence="3">
    <location>
        <begin position="1"/>
        <end position="67"/>
    </location>
</feature>
<dbReference type="GO" id="GO:0000791">
    <property type="term" value="C:euchromatin"/>
    <property type="evidence" value="ECO:0007669"/>
    <property type="project" value="EnsemblFungi"/>
</dbReference>
<dbReference type="OrthoDB" id="346839at2759"/>
<dbReference type="InterPro" id="IPR000504">
    <property type="entry name" value="RRM_dom"/>
</dbReference>
<protein>
    <submittedName>
        <fullName evidence="5">Protein mlo3-like protein</fullName>
    </submittedName>
</protein>
<feature type="compositionally biased region" description="Basic residues" evidence="3">
    <location>
        <begin position="195"/>
        <end position="208"/>
    </location>
</feature>
<feature type="compositionally biased region" description="Basic residues" evidence="3">
    <location>
        <begin position="18"/>
        <end position="27"/>
    </location>
</feature>
<evidence type="ECO:0000256" key="1">
    <source>
        <dbReference type="ARBA" id="ARBA00022884"/>
    </source>
</evidence>
<feature type="compositionally biased region" description="Low complexity" evidence="3">
    <location>
        <begin position="32"/>
        <end position="43"/>
    </location>
</feature>
<keyword evidence="6" id="KW-1185">Reference proteome</keyword>
<gene>
    <name evidence="5" type="ORF">AAL_00098</name>
</gene>
<dbReference type="InterPro" id="IPR051229">
    <property type="entry name" value="ALYREF_mRNA_export"/>
</dbReference>
<evidence type="ECO:0000256" key="2">
    <source>
        <dbReference type="PROSITE-ProRule" id="PRU00176"/>
    </source>
</evidence>
<evidence type="ECO:0000259" key="4">
    <source>
        <dbReference type="PROSITE" id="PS50102"/>
    </source>
</evidence>
<feature type="compositionally biased region" description="Low complexity" evidence="3">
    <location>
        <begin position="232"/>
        <end position="246"/>
    </location>
</feature>
<dbReference type="PANTHER" id="PTHR19965">
    <property type="entry name" value="RNA AND EXPORT FACTOR BINDING PROTEIN"/>
    <property type="match status" value="1"/>
</dbReference>
<dbReference type="STRING" id="1081109.A0A166UK42"/>
<dbReference type="Gene3D" id="3.30.70.330">
    <property type="match status" value="1"/>
</dbReference>
<evidence type="ECO:0000256" key="3">
    <source>
        <dbReference type="SAM" id="MobiDB-lite"/>
    </source>
</evidence>
<comment type="caution">
    <text evidence="5">The sequence shown here is derived from an EMBL/GenBank/DDBJ whole genome shotgun (WGS) entry which is preliminary data.</text>
</comment>
<accession>A0A166UK42</accession>
<dbReference type="SMART" id="SM00360">
    <property type="entry name" value="RRM"/>
    <property type="match status" value="1"/>
</dbReference>
<dbReference type="GO" id="GO:0003729">
    <property type="term" value="F:mRNA binding"/>
    <property type="evidence" value="ECO:0007669"/>
    <property type="project" value="TreeGrafter"/>
</dbReference>
<evidence type="ECO:0000313" key="6">
    <source>
        <dbReference type="Proteomes" id="UP000078544"/>
    </source>
</evidence>
<feature type="region of interest" description="Disordered" evidence="3">
    <location>
        <begin position="163"/>
        <end position="255"/>
    </location>
</feature>
<dbReference type="GO" id="GO:0005634">
    <property type="term" value="C:nucleus"/>
    <property type="evidence" value="ECO:0007669"/>
    <property type="project" value="EnsemblFungi"/>
</dbReference>
<feature type="domain" description="RRM" evidence="4">
    <location>
        <begin position="68"/>
        <end position="146"/>
    </location>
</feature>
<dbReference type="InterPro" id="IPR012677">
    <property type="entry name" value="Nucleotide-bd_a/b_plait_sf"/>
</dbReference>
<dbReference type="AlphaFoldDB" id="A0A166UK42"/>
<dbReference type="GO" id="GO:0071040">
    <property type="term" value="P:nuclear polyadenylation-dependent antisense transcript catabolic process"/>
    <property type="evidence" value="ECO:0007669"/>
    <property type="project" value="EnsemblFungi"/>
</dbReference>
<dbReference type="GO" id="GO:0140746">
    <property type="term" value="P:siRNA catabolic process"/>
    <property type="evidence" value="ECO:0007669"/>
    <property type="project" value="EnsemblFungi"/>
</dbReference>
<sequence>MSSKLDKPLDDIVSAKRQSARNRRTSQRRSNGPKPAGPVVGGVQKNSKPTRGAAAKPIPAKTTATGDSKVLVSNLPKDVSEQQIKEYFVQAVGPIKRVDLVYGPNSVSRGIANVTFNKADGASKAFQKLNGLLVDNRPIKIEIVVGAAQADKVLPPIKTLAERTAQPKVQPKSAASGKGGAGSIGKVGAAAKVSANKKRRGRNARPSKKTADELDIDMADYFAKSGDGTNNDGSVAGPAAAGSGDAPMEDEIIVC</sequence>
<dbReference type="EMBL" id="AZGY01000001">
    <property type="protein sequence ID" value="OAA32633.1"/>
    <property type="molecule type" value="Genomic_DNA"/>
</dbReference>
<dbReference type="InterPro" id="IPR035979">
    <property type="entry name" value="RBD_domain_sf"/>
</dbReference>
<organism evidence="5 6">
    <name type="scientific">Moelleriella libera RCEF 2490</name>
    <dbReference type="NCBI Taxonomy" id="1081109"/>
    <lineage>
        <taxon>Eukaryota</taxon>
        <taxon>Fungi</taxon>
        <taxon>Dikarya</taxon>
        <taxon>Ascomycota</taxon>
        <taxon>Pezizomycotina</taxon>
        <taxon>Sordariomycetes</taxon>
        <taxon>Hypocreomycetidae</taxon>
        <taxon>Hypocreales</taxon>
        <taxon>Clavicipitaceae</taxon>
        <taxon>Moelleriella</taxon>
    </lineage>
</organism>
<dbReference type="SUPFAM" id="SSF54928">
    <property type="entry name" value="RNA-binding domain, RBD"/>
    <property type="match status" value="1"/>
</dbReference>
<evidence type="ECO:0000313" key="5">
    <source>
        <dbReference type="EMBL" id="OAA32633.1"/>
    </source>
</evidence>
<reference evidence="5 6" key="1">
    <citation type="journal article" date="2016" name="Genome Biol. Evol.">
        <title>Divergent and convergent evolution of fungal pathogenicity.</title>
        <authorList>
            <person name="Shang Y."/>
            <person name="Xiao G."/>
            <person name="Zheng P."/>
            <person name="Cen K."/>
            <person name="Zhan S."/>
            <person name="Wang C."/>
        </authorList>
    </citation>
    <scope>NUCLEOTIDE SEQUENCE [LARGE SCALE GENOMIC DNA]</scope>
    <source>
        <strain evidence="5 6">RCEF 2490</strain>
    </source>
</reference>
<feature type="compositionally biased region" description="Low complexity" evidence="3">
    <location>
        <begin position="53"/>
        <end position="65"/>
    </location>
</feature>
<dbReference type="GO" id="GO:0000775">
    <property type="term" value="C:chromosome, centromeric region"/>
    <property type="evidence" value="ECO:0007669"/>
    <property type="project" value="EnsemblFungi"/>
</dbReference>
<name>A0A166UK42_9HYPO</name>
<dbReference type="Pfam" id="PF00076">
    <property type="entry name" value="RRM_1"/>
    <property type="match status" value="1"/>
</dbReference>
<proteinExistence type="predicted"/>
<dbReference type="Proteomes" id="UP000078544">
    <property type="component" value="Unassembled WGS sequence"/>
</dbReference>
<keyword evidence="1 2" id="KW-0694">RNA-binding</keyword>